<dbReference type="CDD" id="cd01335">
    <property type="entry name" value="Radical_SAM"/>
    <property type="match status" value="1"/>
</dbReference>
<dbReference type="NCBIfam" id="TIGR02491">
    <property type="entry name" value="NrdG"/>
    <property type="match status" value="1"/>
</dbReference>
<dbReference type="SFLD" id="SFLDF00299">
    <property type="entry name" value="anaerobic_ribonucleoside-triph"/>
    <property type="match status" value="1"/>
</dbReference>
<evidence type="ECO:0000256" key="8">
    <source>
        <dbReference type="ARBA" id="ARBA00023002"/>
    </source>
</evidence>
<sequence>MIKFSDIAGESMVDGKGIRVAVFLQGCPRACEGCHNPTLQPAEGGREMEEENFARLLLSRITPLHNGITFSGGEPLMQEKGLFQVLKHLKKENPQLDIWVYTGYTYEEIKDLPLLKLIDVLVDGPFMIGKKDLNLPFRGSSNQRIIDVESSLREGKAVELPEYARASV</sequence>
<dbReference type="SUPFAM" id="SSF102114">
    <property type="entry name" value="Radical SAM enzymes"/>
    <property type="match status" value="1"/>
</dbReference>
<dbReference type="SFLD" id="SFLDG01066">
    <property type="entry name" value="organic_radical-activating_enz"/>
    <property type="match status" value="1"/>
</dbReference>
<evidence type="ECO:0000256" key="9">
    <source>
        <dbReference type="ARBA" id="ARBA00023004"/>
    </source>
</evidence>
<dbReference type="InterPro" id="IPR034457">
    <property type="entry name" value="Organic_radical-activating"/>
</dbReference>
<keyword evidence="5" id="KW-0004">4Fe-4S</keyword>
<dbReference type="EMBL" id="QZAA01000216">
    <property type="protein sequence ID" value="RQD74124.1"/>
    <property type="molecule type" value="Genomic_DNA"/>
</dbReference>
<dbReference type="PANTHER" id="PTHR30352">
    <property type="entry name" value="PYRUVATE FORMATE-LYASE-ACTIVATING ENZYME"/>
    <property type="match status" value="1"/>
</dbReference>
<keyword evidence="10" id="KW-0411">Iron-sulfur</keyword>
<dbReference type="InterPro" id="IPR012837">
    <property type="entry name" value="NrdG"/>
</dbReference>
<keyword evidence="6" id="KW-0949">S-adenosyl-L-methionine</keyword>
<dbReference type="Proteomes" id="UP000285138">
    <property type="component" value="Unassembled WGS sequence"/>
</dbReference>
<dbReference type="GO" id="GO:0043365">
    <property type="term" value="F:[formate-C-acetyltransferase]-activating enzyme activity"/>
    <property type="evidence" value="ECO:0007669"/>
    <property type="project" value="InterPro"/>
</dbReference>
<evidence type="ECO:0000256" key="11">
    <source>
        <dbReference type="ARBA" id="ARBA00047365"/>
    </source>
</evidence>
<evidence type="ECO:0000256" key="6">
    <source>
        <dbReference type="ARBA" id="ARBA00022691"/>
    </source>
</evidence>
<dbReference type="GO" id="GO:0051539">
    <property type="term" value="F:4 iron, 4 sulfur cluster binding"/>
    <property type="evidence" value="ECO:0007669"/>
    <property type="project" value="UniProtKB-KW"/>
</dbReference>
<dbReference type="AlphaFoldDB" id="A0A424YB98"/>
<evidence type="ECO:0000256" key="2">
    <source>
        <dbReference type="ARBA" id="ARBA00003852"/>
    </source>
</evidence>
<dbReference type="PANTHER" id="PTHR30352:SF2">
    <property type="entry name" value="ANAEROBIC RIBONUCLEOSIDE-TRIPHOSPHATE REDUCTASE-ACTIVATING PROTEIN"/>
    <property type="match status" value="1"/>
</dbReference>
<dbReference type="EC" id="1.97.1.-" evidence="12"/>
<keyword evidence="7" id="KW-0479">Metal-binding</keyword>
<evidence type="ECO:0000313" key="13">
    <source>
        <dbReference type="EMBL" id="RQD74124.1"/>
    </source>
</evidence>
<evidence type="ECO:0000256" key="1">
    <source>
        <dbReference type="ARBA" id="ARBA00001966"/>
    </source>
</evidence>
<dbReference type="PIRSF" id="PIRSF000368">
    <property type="entry name" value="NrdG"/>
    <property type="match status" value="1"/>
</dbReference>
<comment type="caution">
    <text evidence="13">The sequence shown here is derived from an EMBL/GenBank/DDBJ whole genome shotgun (WGS) entry which is preliminary data.</text>
</comment>
<name>A0A424YB98_9FIRM</name>
<dbReference type="Gene3D" id="3.20.20.70">
    <property type="entry name" value="Aldolase class I"/>
    <property type="match status" value="1"/>
</dbReference>
<evidence type="ECO:0000256" key="3">
    <source>
        <dbReference type="ARBA" id="ARBA00009777"/>
    </source>
</evidence>
<dbReference type="InterPro" id="IPR013785">
    <property type="entry name" value="Aldolase_TIM"/>
</dbReference>
<keyword evidence="9" id="KW-0408">Iron</keyword>
<dbReference type="InterPro" id="IPR007197">
    <property type="entry name" value="rSAM"/>
</dbReference>
<dbReference type="GO" id="GO:0004748">
    <property type="term" value="F:ribonucleoside-diphosphate reductase activity, thioredoxin disulfide as acceptor"/>
    <property type="evidence" value="ECO:0007669"/>
    <property type="project" value="TreeGrafter"/>
</dbReference>
<evidence type="ECO:0000256" key="4">
    <source>
        <dbReference type="ARBA" id="ARBA00014281"/>
    </source>
</evidence>
<gene>
    <name evidence="13" type="primary">nrdG</name>
    <name evidence="13" type="ORF">D5R97_08270</name>
</gene>
<evidence type="ECO:0000256" key="10">
    <source>
        <dbReference type="ARBA" id="ARBA00023014"/>
    </source>
</evidence>
<evidence type="ECO:0000313" key="14">
    <source>
        <dbReference type="Proteomes" id="UP000285138"/>
    </source>
</evidence>
<dbReference type="Pfam" id="PF13353">
    <property type="entry name" value="Fer4_12"/>
    <property type="match status" value="1"/>
</dbReference>
<organism evidence="13 14">
    <name type="scientific">Candidatus Syntrophonatronum acetioxidans</name>
    <dbReference type="NCBI Taxonomy" id="1795816"/>
    <lineage>
        <taxon>Bacteria</taxon>
        <taxon>Bacillati</taxon>
        <taxon>Bacillota</taxon>
        <taxon>Clostridia</taxon>
        <taxon>Eubacteriales</taxon>
        <taxon>Syntrophomonadaceae</taxon>
        <taxon>Candidatus Syntrophonatronum</taxon>
    </lineage>
</organism>
<comment type="catalytic activity">
    <reaction evidence="11">
        <text>glycyl-[protein] + reduced [flavodoxin] + S-adenosyl-L-methionine = glycin-2-yl radical-[protein] + semiquinone [flavodoxin] + 5'-deoxyadenosine + L-methionine + H(+)</text>
        <dbReference type="Rhea" id="RHEA:61976"/>
        <dbReference type="Rhea" id="RHEA-COMP:10622"/>
        <dbReference type="Rhea" id="RHEA-COMP:14480"/>
        <dbReference type="Rhea" id="RHEA-COMP:15993"/>
        <dbReference type="Rhea" id="RHEA-COMP:15994"/>
        <dbReference type="ChEBI" id="CHEBI:15378"/>
        <dbReference type="ChEBI" id="CHEBI:17319"/>
        <dbReference type="ChEBI" id="CHEBI:29947"/>
        <dbReference type="ChEBI" id="CHEBI:32722"/>
        <dbReference type="ChEBI" id="CHEBI:57618"/>
        <dbReference type="ChEBI" id="CHEBI:57844"/>
        <dbReference type="ChEBI" id="CHEBI:59789"/>
        <dbReference type="ChEBI" id="CHEBI:140311"/>
    </reaction>
</comment>
<evidence type="ECO:0000256" key="12">
    <source>
        <dbReference type="PIRNR" id="PIRNR000368"/>
    </source>
</evidence>
<reference evidence="13 14" key="1">
    <citation type="submission" date="2018-08" db="EMBL/GenBank/DDBJ databases">
        <title>The metabolism and importance of syntrophic acetate oxidation coupled to methane or sulfide production in haloalkaline environments.</title>
        <authorList>
            <person name="Timmers P.H.A."/>
            <person name="Vavourakis C.D."/>
            <person name="Sorokin D.Y."/>
            <person name="Sinninghe Damste J.S."/>
            <person name="Muyzer G."/>
            <person name="Stams A.J.M."/>
            <person name="Plugge C.M."/>
        </authorList>
    </citation>
    <scope>NUCLEOTIDE SEQUENCE [LARGE SCALE GENOMIC DNA]</scope>
    <source>
        <strain evidence="13">MSAO_Bac1</strain>
    </source>
</reference>
<dbReference type="SFLD" id="SFLDG01063">
    <property type="entry name" value="activating_enzymes__group_1"/>
    <property type="match status" value="1"/>
</dbReference>
<dbReference type="InterPro" id="IPR058240">
    <property type="entry name" value="rSAM_sf"/>
</dbReference>
<evidence type="ECO:0000256" key="5">
    <source>
        <dbReference type="ARBA" id="ARBA00022485"/>
    </source>
</evidence>
<protein>
    <recommendedName>
        <fullName evidence="4 12">Anaerobic ribonucleoside-triphosphate reductase-activating protein</fullName>
        <ecNumber evidence="12">1.97.1.-</ecNumber>
    </recommendedName>
</protein>
<proteinExistence type="inferred from homology"/>
<comment type="function">
    <text evidence="2 12">Activation of anaerobic ribonucleoside-triphosphate reductase under anaerobic conditions by generation of an organic free radical, using S-adenosylmethionine and reduced flavodoxin as cosubstrates to produce 5'-deoxy-adenosine.</text>
</comment>
<dbReference type="SFLD" id="SFLDS00029">
    <property type="entry name" value="Radical_SAM"/>
    <property type="match status" value="1"/>
</dbReference>
<evidence type="ECO:0000256" key="7">
    <source>
        <dbReference type="ARBA" id="ARBA00022723"/>
    </source>
</evidence>
<dbReference type="PROSITE" id="PS01087">
    <property type="entry name" value="RADICAL_ACTIVATING"/>
    <property type="match status" value="1"/>
</dbReference>
<dbReference type="GO" id="GO:0046872">
    <property type="term" value="F:metal ion binding"/>
    <property type="evidence" value="ECO:0007669"/>
    <property type="project" value="UniProtKB-KW"/>
</dbReference>
<keyword evidence="8 12" id="KW-0560">Oxidoreductase</keyword>
<comment type="similarity">
    <text evidence="3 12">Belongs to the organic radical-activating enzymes family.</text>
</comment>
<comment type="cofactor">
    <cofactor evidence="1">
        <name>[4Fe-4S] cluster</name>
        <dbReference type="ChEBI" id="CHEBI:49883"/>
    </cofactor>
</comment>
<accession>A0A424YB98</accession>
<dbReference type="InterPro" id="IPR001989">
    <property type="entry name" value="Radical_activat_CS"/>
</dbReference>